<dbReference type="Proteomes" id="UP000184231">
    <property type="component" value="Unassembled WGS sequence"/>
</dbReference>
<feature type="transmembrane region" description="Helical" evidence="1">
    <location>
        <begin position="7"/>
        <end position="23"/>
    </location>
</feature>
<feature type="transmembrane region" description="Helical" evidence="1">
    <location>
        <begin position="43"/>
        <end position="63"/>
    </location>
</feature>
<dbReference type="RefSeq" id="WP_072764344.1">
    <property type="nucleotide sequence ID" value="NZ_FQYX01000011.1"/>
</dbReference>
<accession>A0A1M6GJ21</accession>
<protein>
    <submittedName>
        <fullName evidence="2">Uncharacterized protein</fullName>
    </submittedName>
</protein>
<proteinExistence type="predicted"/>
<feature type="transmembrane region" description="Helical" evidence="1">
    <location>
        <begin position="75"/>
        <end position="93"/>
    </location>
</feature>
<evidence type="ECO:0000313" key="2">
    <source>
        <dbReference type="EMBL" id="SHJ09908.1"/>
    </source>
</evidence>
<organism evidence="2 3">
    <name type="scientific">Arenibacter nanhaiticus</name>
    <dbReference type="NCBI Taxonomy" id="558155"/>
    <lineage>
        <taxon>Bacteria</taxon>
        <taxon>Pseudomonadati</taxon>
        <taxon>Bacteroidota</taxon>
        <taxon>Flavobacteriia</taxon>
        <taxon>Flavobacteriales</taxon>
        <taxon>Flavobacteriaceae</taxon>
        <taxon>Arenibacter</taxon>
    </lineage>
</organism>
<keyword evidence="3" id="KW-1185">Reference proteome</keyword>
<dbReference type="AlphaFoldDB" id="A0A1M6GJ21"/>
<evidence type="ECO:0000313" key="3">
    <source>
        <dbReference type="Proteomes" id="UP000184231"/>
    </source>
</evidence>
<dbReference type="EMBL" id="FQYX01000011">
    <property type="protein sequence ID" value="SHJ09908.1"/>
    <property type="molecule type" value="Genomic_DNA"/>
</dbReference>
<sequence>MHKIIKIILVILGAVGAILWFQLPSTDMPAGEAVNSASMNFMFIITYLLLGIAVAASLIFGLVNLLTSKEAIKKAAFAVIGLLVVVGVSYTLADGTDIDLNEMARKGIPTTESTVKSIGMGLNVFFILTIIAVAAMLWSGVKKMISK</sequence>
<name>A0A1M6GJ21_9FLAO</name>
<keyword evidence="1" id="KW-1133">Transmembrane helix</keyword>
<reference evidence="3" key="1">
    <citation type="submission" date="2016-11" db="EMBL/GenBank/DDBJ databases">
        <authorList>
            <person name="Varghese N."/>
            <person name="Submissions S."/>
        </authorList>
    </citation>
    <scope>NUCLEOTIDE SEQUENCE [LARGE SCALE GENOMIC DNA]</scope>
    <source>
        <strain evidence="3">CGMCC 1.8863</strain>
    </source>
</reference>
<gene>
    <name evidence="2" type="ORF">SAMN04487911_11132</name>
</gene>
<evidence type="ECO:0000256" key="1">
    <source>
        <dbReference type="SAM" id="Phobius"/>
    </source>
</evidence>
<keyword evidence="1" id="KW-0472">Membrane</keyword>
<dbReference type="STRING" id="558155.SAMN04487911_11132"/>
<dbReference type="OrthoDB" id="1449378at2"/>
<keyword evidence="1" id="KW-0812">Transmembrane</keyword>
<feature type="transmembrane region" description="Helical" evidence="1">
    <location>
        <begin position="120"/>
        <end position="141"/>
    </location>
</feature>